<protein>
    <submittedName>
        <fullName evidence="2">Uncharacterized protein</fullName>
    </submittedName>
</protein>
<dbReference type="AlphaFoldDB" id="A0A9D1LX97"/>
<organism evidence="2 3">
    <name type="scientific">Candidatus Limousia pullorum</name>
    <dbReference type="NCBI Taxonomy" id="2840860"/>
    <lineage>
        <taxon>Bacteria</taxon>
        <taxon>Bacillati</taxon>
        <taxon>Bacillota</taxon>
        <taxon>Clostridia</taxon>
        <taxon>Eubacteriales</taxon>
        <taxon>Oscillospiraceae</taxon>
        <taxon>Oscillospiraceae incertae sedis</taxon>
        <taxon>Candidatus Limousia</taxon>
    </lineage>
</organism>
<keyword evidence="1" id="KW-0472">Membrane</keyword>
<dbReference type="Proteomes" id="UP000824118">
    <property type="component" value="Unassembled WGS sequence"/>
</dbReference>
<dbReference type="EMBL" id="DVNG01000023">
    <property type="protein sequence ID" value="HIU49713.1"/>
    <property type="molecule type" value="Genomic_DNA"/>
</dbReference>
<proteinExistence type="predicted"/>
<name>A0A9D1LX97_9FIRM</name>
<evidence type="ECO:0000313" key="3">
    <source>
        <dbReference type="Proteomes" id="UP000824118"/>
    </source>
</evidence>
<accession>A0A9D1LX97</accession>
<evidence type="ECO:0000256" key="1">
    <source>
        <dbReference type="SAM" id="Phobius"/>
    </source>
</evidence>
<reference evidence="2" key="1">
    <citation type="submission" date="2020-10" db="EMBL/GenBank/DDBJ databases">
        <authorList>
            <person name="Gilroy R."/>
        </authorList>
    </citation>
    <scope>NUCLEOTIDE SEQUENCE</scope>
    <source>
        <strain evidence="2">ChiGjej1B1-1684</strain>
    </source>
</reference>
<keyword evidence="1" id="KW-0812">Transmembrane</keyword>
<comment type="caution">
    <text evidence="2">The sequence shown here is derived from an EMBL/GenBank/DDBJ whole genome shotgun (WGS) entry which is preliminary data.</text>
</comment>
<evidence type="ECO:0000313" key="2">
    <source>
        <dbReference type="EMBL" id="HIU49713.1"/>
    </source>
</evidence>
<feature type="transmembrane region" description="Helical" evidence="1">
    <location>
        <begin position="6"/>
        <end position="30"/>
    </location>
</feature>
<sequence>MVYMFLYIIIGVFAVVGIVNLITELVHWIFDYKKETKTFLMTPVKGKRPDAEFMLRSLASKVKWMGKFRPTRVICLDCGVDEETKNICLAVCREYPFMEYMTKEEFEEIL</sequence>
<keyword evidence="1" id="KW-1133">Transmembrane helix</keyword>
<reference evidence="2" key="2">
    <citation type="journal article" date="2021" name="PeerJ">
        <title>Extensive microbial diversity within the chicken gut microbiome revealed by metagenomics and culture.</title>
        <authorList>
            <person name="Gilroy R."/>
            <person name="Ravi A."/>
            <person name="Getino M."/>
            <person name="Pursley I."/>
            <person name="Horton D.L."/>
            <person name="Alikhan N.F."/>
            <person name="Baker D."/>
            <person name="Gharbi K."/>
            <person name="Hall N."/>
            <person name="Watson M."/>
            <person name="Adriaenssens E.M."/>
            <person name="Foster-Nyarko E."/>
            <person name="Jarju S."/>
            <person name="Secka A."/>
            <person name="Antonio M."/>
            <person name="Oren A."/>
            <person name="Chaudhuri R.R."/>
            <person name="La Ragione R."/>
            <person name="Hildebrand F."/>
            <person name="Pallen M.J."/>
        </authorList>
    </citation>
    <scope>NUCLEOTIDE SEQUENCE</scope>
    <source>
        <strain evidence="2">ChiGjej1B1-1684</strain>
    </source>
</reference>
<gene>
    <name evidence="2" type="ORF">IAD22_01700</name>
</gene>